<dbReference type="RefSeq" id="WP_030886117.1">
    <property type="nucleotide sequence ID" value="NZ_BJMM01000046.1"/>
</dbReference>
<evidence type="ECO:0000256" key="1">
    <source>
        <dbReference type="SAM" id="Phobius"/>
    </source>
</evidence>
<name>A0A4Y3R6M5_STRCI</name>
<accession>A0A4Y3R6M5</accession>
<evidence type="ECO:0000313" key="2">
    <source>
        <dbReference type="EMBL" id="GEB53242.1"/>
    </source>
</evidence>
<evidence type="ECO:0008006" key="4">
    <source>
        <dbReference type="Google" id="ProtNLM"/>
    </source>
</evidence>
<dbReference type="Pfam" id="PF04306">
    <property type="entry name" value="DUF456"/>
    <property type="match status" value="1"/>
</dbReference>
<dbReference type="InterPro" id="IPR007403">
    <property type="entry name" value="DUF456"/>
</dbReference>
<organism evidence="2 3">
    <name type="scientific">Streptomyces cacaoi</name>
    <dbReference type="NCBI Taxonomy" id="1898"/>
    <lineage>
        <taxon>Bacteria</taxon>
        <taxon>Bacillati</taxon>
        <taxon>Actinomycetota</taxon>
        <taxon>Actinomycetes</taxon>
        <taxon>Kitasatosporales</taxon>
        <taxon>Streptomycetaceae</taxon>
        <taxon>Streptomyces</taxon>
    </lineage>
</organism>
<feature type="transmembrane region" description="Helical" evidence="1">
    <location>
        <begin position="93"/>
        <end position="116"/>
    </location>
</feature>
<dbReference type="Proteomes" id="UP000319210">
    <property type="component" value="Unassembled WGS sequence"/>
</dbReference>
<feature type="transmembrane region" description="Helical" evidence="1">
    <location>
        <begin position="51"/>
        <end position="72"/>
    </location>
</feature>
<dbReference type="AlphaFoldDB" id="A0A4Y3R6M5"/>
<sequence length="164" mass="17147">MTTSGQLNQVLLVGLVLAMGLVGVVLPGVPGPLVVWAAVFWWAAWTATLPAWWLLTAVTGLLLTTAAARLLVPVRPEWMQDVGRRTLLAGGAGGAVGFVVLPVVGVVPGFVAGVYVRERLRLGGHGSAAAATRTAMRATGWRTLTDLTACLLTVAGWLGTVLWR</sequence>
<feature type="transmembrane region" description="Helical" evidence="1">
    <location>
        <begin position="12"/>
        <end position="45"/>
    </location>
</feature>
<evidence type="ECO:0000313" key="3">
    <source>
        <dbReference type="Proteomes" id="UP000319210"/>
    </source>
</evidence>
<keyword evidence="1" id="KW-0472">Membrane</keyword>
<comment type="caution">
    <text evidence="2">The sequence shown here is derived from an EMBL/GenBank/DDBJ whole genome shotgun (WGS) entry which is preliminary data.</text>
</comment>
<proteinExistence type="predicted"/>
<protein>
    <recommendedName>
        <fullName evidence="4">DUF456 domain-containing protein</fullName>
    </recommendedName>
</protein>
<keyword evidence="3" id="KW-1185">Reference proteome</keyword>
<keyword evidence="1" id="KW-0812">Transmembrane</keyword>
<gene>
    <name evidence="2" type="ORF">SCA03_57930</name>
</gene>
<dbReference type="EMBL" id="BJMM01000046">
    <property type="protein sequence ID" value="GEB53242.1"/>
    <property type="molecule type" value="Genomic_DNA"/>
</dbReference>
<feature type="transmembrane region" description="Helical" evidence="1">
    <location>
        <begin position="144"/>
        <end position="163"/>
    </location>
</feature>
<keyword evidence="1" id="KW-1133">Transmembrane helix</keyword>
<reference evidence="2 3" key="1">
    <citation type="submission" date="2019-06" db="EMBL/GenBank/DDBJ databases">
        <title>Whole genome shotgun sequence of Streptomyces cacaoi subsp. cacaoi NBRC 12748.</title>
        <authorList>
            <person name="Hosoyama A."/>
            <person name="Uohara A."/>
            <person name="Ohji S."/>
            <person name="Ichikawa N."/>
        </authorList>
    </citation>
    <scope>NUCLEOTIDE SEQUENCE [LARGE SCALE GENOMIC DNA]</scope>
    <source>
        <strain evidence="2 3">NBRC 12748</strain>
    </source>
</reference>